<name>A0A4Q2KUP8_9FUSO</name>
<dbReference type="AlphaFoldDB" id="A0A4Q2KUP8"/>
<dbReference type="EMBL" id="SBAP01000025">
    <property type="protein sequence ID" value="RXZ68589.1"/>
    <property type="molecule type" value="Genomic_DNA"/>
</dbReference>
<feature type="transmembrane region" description="Helical" evidence="1">
    <location>
        <begin position="45"/>
        <end position="65"/>
    </location>
</feature>
<feature type="transmembrane region" description="Helical" evidence="1">
    <location>
        <begin position="85"/>
        <end position="104"/>
    </location>
</feature>
<gene>
    <name evidence="2" type="ORF">EPT53_09250</name>
</gene>
<accession>A0A4Q2KUP8</accession>
<feature type="transmembrane region" description="Helical" evidence="1">
    <location>
        <begin position="135"/>
        <end position="157"/>
    </location>
</feature>
<dbReference type="RefSeq" id="WP_129491593.1">
    <property type="nucleotide sequence ID" value="NZ_SBAP01000025.1"/>
</dbReference>
<evidence type="ECO:0000313" key="3">
    <source>
        <dbReference type="Proteomes" id="UP000289216"/>
    </source>
</evidence>
<feature type="transmembrane region" description="Helical" evidence="1">
    <location>
        <begin position="15"/>
        <end position="36"/>
    </location>
</feature>
<feature type="transmembrane region" description="Helical" evidence="1">
    <location>
        <begin position="111"/>
        <end position="129"/>
    </location>
</feature>
<comment type="caution">
    <text evidence="2">The sequence shown here is derived from an EMBL/GenBank/DDBJ whole genome shotgun (WGS) entry which is preliminary data.</text>
</comment>
<protein>
    <submittedName>
        <fullName evidence="2">Uncharacterized protein</fullName>
    </submittedName>
</protein>
<keyword evidence="1" id="KW-1133">Transmembrane helix</keyword>
<evidence type="ECO:0000313" key="2">
    <source>
        <dbReference type="EMBL" id="RXZ68589.1"/>
    </source>
</evidence>
<organism evidence="2 3">
    <name type="scientific">Fusobacterium necrophorum</name>
    <dbReference type="NCBI Taxonomy" id="859"/>
    <lineage>
        <taxon>Bacteria</taxon>
        <taxon>Fusobacteriati</taxon>
        <taxon>Fusobacteriota</taxon>
        <taxon>Fusobacteriia</taxon>
        <taxon>Fusobacteriales</taxon>
        <taxon>Fusobacteriaceae</taxon>
        <taxon>Fusobacterium</taxon>
    </lineage>
</organism>
<proteinExistence type="predicted"/>
<keyword evidence="1" id="KW-0472">Membrane</keyword>
<keyword evidence="1" id="KW-0812">Transmembrane</keyword>
<dbReference type="Proteomes" id="UP000289216">
    <property type="component" value="Unassembled WGS sequence"/>
</dbReference>
<evidence type="ECO:0000256" key="1">
    <source>
        <dbReference type="SAM" id="Phobius"/>
    </source>
</evidence>
<reference evidence="2 3" key="1">
    <citation type="submission" date="2019-01" db="EMBL/GenBank/DDBJ databases">
        <title>Fusobacterium necrophorum Isolated From the Uterus of Dairy Cows.</title>
        <authorList>
            <person name="Francis A.M."/>
        </authorList>
    </citation>
    <scope>NUCLEOTIDE SEQUENCE [LARGE SCALE GENOMIC DNA]</scope>
    <source>
        <strain evidence="2 3">KG35</strain>
    </source>
</reference>
<sequence length="165" mass="19209">MYSTFKTFLEIVEKILGAFTGFYVFFGGIAMIPLYITGSIGFQKILMGFGVLGLYWLLFFLVSYIVEYFNLENDFSLKFNKKLPFGIFFLAALQSLCRIIYTLLTMFVYRDILFATIFWGVNLFAFLFASSKFPFISYIFYIIIGILVISRGVDMLLEKILEDYH</sequence>